<dbReference type="SUPFAM" id="SSF47336">
    <property type="entry name" value="ACP-like"/>
    <property type="match status" value="1"/>
</dbReference>
<feature type="domain" description="Carrier" evidence="6">
    <location>
        <begin position="630"/>
        <end position="686"/>
    </location>
</feature>
<dbReference type="InterPro" id="IPR000873">
    <property type="entry name" value="AMP-dep_synth/lig_dom"/>
</dbReference>
<dbReference type="Gene3D" id="3.40.50.12780">
    <property type="entry name" value="N-terminal domain of ligase-like"/>
    <property type="match status" value="1"/>
</dbReference>
<evidence type="ECO:0000259" key="6">
    <source>
        <dbReference type="Pfam" id="PF00550"/>
    </source>
</evidence>
<dbReference type="Proteomes" id="UP001222770">
    <property type="component" value="Unassembled WGS sequence"/>
</dbReference>
<dbReference type="PANTHER" id="PTHR43272:SF33">
    <property type="entry name" value="AMP-BINDING DOMAIN-CONTAINING PROTEIN-RELATED"/>
    <property type="match status" value="1"/>
</dbReference>
<dbReference type="Gene3D" id="1.10.1200.10">
    <property type="entry name" value="ACP-like"/>
    <property type="match status" value="1"/>
</dbReference>
<dbReference type="NCBIfam" id="NF041592">
    <property type="entry name" value="carboxyl_red"/>
    <property type="match status" value="1"/>
</dbReference>
<dbReference type="EMBL" id="JAROCY010000024">
    <property type="protein sequence ID" value="MDF8335305.1"/>
    <property type="molecule type" value="Genomic_DNA"/>
</dbReference>
<dbReference type="Pfam" id="PF00501">
    <property type="entry name" value="AMP-binding"/>
    <property type="match status" value="1"/>
</dbReference>
<dbReference type="InterPro" id="IPR036291">
    <property type="entry name" value="NAD(P)-bd_dom_sf"/>
</dbReference>
<evidence type="ECO:0000313" key="9">
    <source>
        <dbReference type="Proteomes" id="UP001222770"/>
    </source>
</evidence>
<evidence type="ECO:0000256" key="3">
    <source>
        <dbReference type="ARBA" id="ARBA00022741"/>
    </source>
</evidence>
<keyword evidence="4" id="KW-0067">ATP-binding</keyword>
<organism evidence="8 9">
    <name type="scientific">Novosphingobium cyanobacteriorum</name>
    <dbReference type="NCBI Taxonomy" id="3024215"/>
    <lineage>
        <taxon>Bacteria</taxon>
        <taxon>Pseudomonadati</taxon>
        <taxon>Pseudomonadota</taxon>
        <taxon>Alphaproteobacteria</taxon>
        <taxon>Sphingomonadales</taxon>
        <taxon>Sphingomonadaceae</taxon>
        <taxon>Novosphingobium</taxon>
    </lineage>
</organism>
<dbReference type="CDD" id="cd05235">
    <property type="entry name" value="SDR_e1"/>
    <property type="match status" value="1"/>
</dbReference>
<evidence type="ECO:0000256" key="1">
    <source>
        <dbReference type="ARBA" id="ARBA00022450"/>
    </source>
</evidence>
<dbReference type="PANTHER" id="PTHR43272">
    <property type="entry name" value="LONG-CHAIN-FATTY-ACID--COA LIGASE"/>
    <property type="match status" value="1"/>
</dbReference>
<evidence type="ECO:0000259" key="7">
    <source>
        <dbReference type="Pfam" id="PF07993"/>
    </source>
</evidence>
<dbReference type="InterPro" id="IPR036736">
    <property type="entry name" value="ACP-like_sf"/>
</dbReference>
<accession>A0ABT6CN04</accession>
<dbReference type="EC" id="1.2.1.-" evidence="8"/>
<keyword evidence="8" id="KW-0560">Oxidoreductase</keyword>
<comment type="caution">
    <text evidence="8">The sequence shown here is derived from an EMBL/GenBank/DDBJ whole genome shotgun (WGS) entry which is preliminary data.</text>
</comment>
<dbReference type="InterPro" id="IPR010080">
    <property type="entry name" value="Thioester_reductase-like_dom"/>
</dbReference>
<dbReference type="SUPFAM" id="SSF51735">
    <property type="entry name" value="NAD(P)-binding Rossmann-fold domains"/>
    <property type="match status" value="1"/>
</dbReference>
<sequence>MDVLAAKERDGELLMPDASLLEGIRSGQWPLSRMIRETLSVYADRPALAWRPLDPAGPAGHSAQFTTVTFAELGAEARRIAAFLAHHRSTGLKAGDPVVTLAFAGPQFVAIDLALGLTGLPIVPLQTNATTEQLTRIVTELNTRVLCISSEHLDMAVAMAEGAAAVTCVIIFDLDDASPALLDAVEAARAALSRSGRTLVTFREAIAAGATLPEATPFEPEPGADPLSIVYYTSGSTGAPKGAMYTERLVQPTWAMARDHSVIVLHYQPLNHSFGKSYISMALASGGTTYFTARSDLSTLLDDMAVVRPTTLALVPRISELLYQRFHAEHGEAMAIGGDTAQAALIRFREKALGGRIRDAVTGAAPLSPELQTFVEELLGMPLVDGYGATELGMVAVNGYVQKPPVIDYRLIDVPELGYFTTDKPFPRGELIVKSARVFAGYLGQPELTASLIDAEGFYHTGDIMAEIEPGRIRYLDRRNNVLKLSQGEFVAVARLESLYAGGHPDIAQIFVYGSSSRAYLLAVVVPNAEVVPPTLPEAEVKARLLTALREVAAANDLQAFEVPRDIIVERTPFSPDNGLLTGVGKVLRPALKARYADDLELLYSTMAQQQDAELVALRREGAGGPVLETLYRAARSVLGMETLDAAVPVSFADLGGDSLSAVQFSLLLEDIYGIPVEAGAIMHPTGDLHQLARQIERDRAGQQRATFVSVHGEGATVLEASQLTLDQFIDMTTLGLASALPPPAAQEPSHVLLTGANGFLGRFLCLEWLQRLERTGGRLTCIARGADDASARARLLDAFASGDDALAAEIARLGDRLEVLAGDLAEPRLGLADEAWTRLAGDVDLIVHPAALVNHKLPYRQLFGPNVAGTAELIRLALTTRLKRIVNVSTMAVAMQQHAVDEDTPIRKAVPRWTISDAYADGYAASKWAGEVLLADAHDRFGLPVANFRSNMILAHSRYTGQLNVPDMFTRWVFSIAQTGLAPQSFYAGDAARAHYEGLPVDFIARAVVEIGENRRQDLYSFHVLNPHDDGVSLDSFVDWIAQAGVPVHKVAPFEDWRERFETALRALPESKRQASLLPLMEAFSRPAPAVAGRRMSSNRFAEGVANWVEGGTIPHLGPELMAKYLADIRVAGLL</sequence>
<dbReference type="RefSeq" id="WP_277280270.1">
    <property type="nucleotide sequence ID" value="NZ_JAROCY010000024.1"/>
</dbReference>
<dbReference type="NCBIfam" id="TIGR01746">
    <property type="entry name" value="Thioester-redct"/>
    <property type="match status" value="1"/>
</dbReference>
<protein>
    <submittedName>
        <fullName evidence="8">Carboxylic acid reductase</fullName>
        <ecNumber evidence="8">1.2.1.-</ecNumber>
    </submittedName>
</protein>
<evidence type="ECO:0000313" key="8">
    <source>
        <dbReference type="EMBL" id="MDF8335305.1"/>
    </source>
</evidence>
<keyword evidence="1" id="KW-0596">Phosphopantetheine</keyword>
<feature type="domain" description="Thioester reductase (TE)" evidence="7">
    <location>
        <begin position="754"/>
        <end position="1009"/>
    </location>
</feature>
<dbReference type="SUPFAM" id="SSF56801">
    <property type="entry name" value="Acetyl-CoA synthetase-like"/>
    <property type="match status" value="1"/>
</dbReference>
<name>A0ABT6CN04_9SPHN</name>
<dbReference type="Gene3D" id="3.40.50.720">
    <property type="entry name" value="NAD(P)-binding Rossmann-like Domain"/>
    <property type="match status" value="1"/>
</dbReference>
<dbReference type="PROSITE" id="PS00455">
    <property type="entry name" value="AMP_BINDING"/>
    <property type="match status" value="1"/>
</dbReference>
<keyword evidence="2" id="KW-0597">Phosphoprotein</keyword>
<evidence type="ECO:0000256" key="4">
    <source>
        <dbReference type="ARBA" id="ARBA00022840"/>
    </source>
</evidence>
<dbReference type="InterPro" id="IPR013120">
    <property type="entry name" value="FAR_NAD-bd"/>
</dbReference>
<proteinExistence type="predicted"/>
<evidence type="ECO:0000256" key="2">
    <source>
        <dbReference type="ARBA" id="ARBA00022553"/>
    </source>
</evidence>
<dbReference type="Pfam" id="PF07993">
    <property type="entry name" value="NAD_binding_4"/>
    <property type="match status" value="1"/>
</dbReference>
<dbReference type="GO" id="GO:0016491">
    <property type="term" value="F:oxidoreductase activity"/>
    <property type="evidence" value="ECO:0007669"/>
    <property type="project" value="UniProtKB-KW"/>
</dbReference>
<dbReference type="InterPro" id="IPR046407">
    <property type="entry name" value="CAR"/>
</dbReference>
<dbReference type="InterPro" id="IPR042099">
    <property type="entry name" value="ANL_N_sf"/>
</dbReference>
<dbReference type="Pfam" id="PF00550">
    <property type="entry name" value="PP-binding"/>
    <property type="match status" value="1"/>
</dbReference>
<keyword evidence="9" id="KW-1185">Reference proteome</keyword>
<feature type="domain" description="AMP-dependent synthetase/ligase" evidence="5">
    <location>
        <begin position="39"/>
        <end position="443"/>
    </location>
</feature>
<evidence type="ECO:0000259" key="5">
    <source>
        <dbReference type="Pfam" id="PF00501"/>
    </source>
</evidence>
<reference evidence="8 9" key="1">
    <citation type="submission" date="2023-03" db="EMBL/GenBank/DDBJ databases">
        <title>Novosphingobium cyanobacteriorum sp. nov., isolated from a eutrophic reservoir during the Microcystis bloom period.</title>
        <authorList>
            <person name="Kang M."/>
            <person name="Le V."/>
            <person name="Ko S.-R."/>
            <person name="Lee S.-A."/>
            <person name="Ahn C.-Y."/>
        </authorList>
    </citation>
    <scope>NUCLEOTIDE SEQUENCE [LARGE SCALE GENOMIC DNA]</scope>
    <source>
        <strain evidence="8 9">HBC54</strain>
    </source>
</reference>
<dbReference type="InterPro" id="IPR009081">
    <property type="entry name" value="PP-bd_ACP"/>
</dbReference>
<dbReference type="InterPro" id="IPR020845">
    <property type="entry name" value="AMP-binding_CS"/>
</dbReference>
<keyword evidence="3" id="KW-0547">Nucleotide-binding</keyword>
<gene>
    <name evidence="8" type="primary">car</name>
    <name evidence="8" type="ORF">POM99_19035</name>
</gene>